<dbReference type="EMBL" id="CAJPDQ010000003">
    <property type="protein sequence ID" value="CAF9907109.1"/>
    <property type="molecule type" value="Genomic_DNA"/>
</dbReference>
<dbReference type="SUPFAM" id="SSF51735">
    <property type="entry name" value="NAD(P)-binding Rossmann-fold domains"/>
    <property type="match status" value="1"/>
</dbReference>
<dbReference type="InterPro" id="IPR016040">
    <property type="entry name" value="NAD(P)-bd_dom"/>
</dbReference>
<dbReference type="Pfam" id="PF13460">
    <property type="entry name" value="NAD_binding_10"/>
    <property type="match status" value="1"/>
</dbReference>
<evidence type="ECO:0000256" key="1">
    <source>
        <dbReference type="ARBA" id="ARBA00038376"/>
    </source>
</evidence>
<dbReference type="Proteomes" id="UP000664169">
    <property type="component" value="Unassembled WGS sequence"/>
</dbReference>
<dbReference type="PANTHER" id="PTHR15020:SF50">
    <property type="entry name" value="UPF0659 PROTEIN YMR090W"/>
    <property type="match status" value="1"/>
</dbReference>
<dbReference type="AlphaFoldDB" id="A0A8H3EKU3"/>
<dbReference type="InterPro" id="IPR036291">
    <property type="entry name" value="NAD(P)-bd_dom_sf"/>
</dbReference>
<dbReference type="OrthoDB" id="10254604at2759"/>
<feature type="domain" description="NAD(P)-binding" evidence="2">
    <location>
        <begin position="10"/>
        <end position="231"/>
    </location>
</feature>
<evidence type="ECO:0000313" key="4">
    <source>
        <dbReference type="Proteomes" id="UP000664169"/>
    </source>
</evidence>
<evidence type="ECO:0000313" key="3">
    <source>
        <dbReference type="EMBL" id="CAF9907109.1"/>
    </source>
</evidence>
<name>A0A8H3EKU3_9LECA</name>
<sequence length="279" mass="30356">MSSIRVLLLGGHGKISLLMTPLMLERSWHVTSVIRDPKQTSEIQSKGKDLPGIIDVLVESLDDITSIQKAQSILDKVQPQYVVWSAGAGGKGGPSRTYAIDRDAARHFIKAATATSSVKKFLMVSYIGSRRNRAPWFTDEDWASMQKVNNEVLVDYAKAKVEADECLFALAKHRRDGGGGGGDSAFQDIVLRPGTLTDDKAGGKIALGHTRARGEVSRADVAEVAVKLLETDLRGYFDLLSGEENVDEAIARVTKDKVDAFDGEDAEAILQKYKPLAKV</sequence>
<protein>
    <recommendedName>
        <fullName evidence="2">NAD(P)-binding domain-containing protein</fullName>
    </recommendedName>
</protein>
<proteinExistence type="inferred from homology"/>
<dbReference type="Gene3D" id="3.40.50.720">
    <property type="entry name" value="NAD(P)-binding Rossmann-like Domain"/>
    <property type="match status" value="1"/>
</dbReference>
<reference evidence="3" key="1">
    <citation type="submission" date="2021-03" db="EMBL/GenBank/DDBJ databases">
        <authorList>
            <person name="Tagirdzhanova G."/>
        </authorList>
    </citation>
    <scope>NUCLEOTIDE SEQUENCE</scope>
</reference>
<evidence type="ECO:0000259" key="2">
    <source>
        <dbReference type="Pfam" id="PF13460"/>
    </source>
</evidence>
<dbReference type="PANTHER" id="PTHR15020">
    <property type="entry name" value="FLAVIN REDUCTASE-RELATED"/>
    <property type="match status" value="1"/>
</dbReference>
<keyword evidence="4" id="KW-1185">Reference proteome</keyword>
<comment type="caution">
    <text evidence="3">The sequence shown here is derived from an EMBL/GenBank/DDBJ whole genome shotgun (WGS) entry which is preliminary data.</text>
</comment>
<accession>A0A8H3EKU3</accession>
<organism evidence="3 4">
    <name type="scientific">Gomphillus americanus</name>
    <dbReference type="NCBI Taxonomy" id="1940652"/>
    <lineage>
        <taxon>Eukaryota</taxon>
        <taxon>Fungi</taxon>
        <taxon>Dikarya</taxon>
        <taxon>Ascomycota</taxon>
        <taxon>Pezizomycotina</taxon>
        <taxon>Lecanoromycetes</taxon>
        <taxon>OSLEUM clade</taxon>
        <taxon>Ostropomycetidae</taxon>
        <taxon>Ostropales</taxon>
        <taxon>Graphidaceae</taxon>
        <taxon>Gomphilloideae</taxon>
        <taxon>Gomphillus</taxon>
    </lineage>
</organism>
<comment type="similarity">
    <text evidence="1">Belongs to the avfA family.</text>
</comment>
<gene>
    <name evidence="3" type="ORF">GOMPHAMPRED_005020</name>
</gene>